<evidence type="ECO:0000256" key="1">
    <source>
        <dbReference type="ARBA" id="ARBA00006115"/>
    </source>
</evidence>
<gene>
    <name evidence="12" type="ORF">SAMN06295916_0636</name>
</gene>
<dbReference type="InterPro" id="IPR051161">
    <property type="entry name" value="Mannose-6P_isomerase_type2"/>
</dbReference>
<feature type="domain" description="MannoseP isomerase/GMP-like beta-helix" evidence="11">
    <location>
        <begin position="304"/>
        <end position="355"/>
    </location>
</feature>
<comment type="catalytic activity">
    <reaction evidence="7">
        <text>alpha-D-mannose 1-phosphate + GTP + H(+) = GDP-alpha-D-mannose + diphosphate</text>
        <dbReference type="Rhea" id="RHEA:15229"/>
        <dbReference type="ChEBI" id="CHEBI:15378"/>
        <dbReference type="ChEBI" id="CHEBI:33019"/>
        <dbReference type="ChEBI" id="CHEBI:37565"/>
        <dbReference type="ChEBI" id="CHEBI:57527"/>
        <dbReference type="ChEBI" id="CHEBI:58409"/>
        <dbReference type="EC" id="2.7.7.13"/>
    </reaction>
</comment>
<dbReference type="InterPro" id="IPR005835">
    <property type="entry name" value="NTP_transferase_dom"/>
</dbReference>
<evidence type="ECO:0000256" key="4">
    <source>
        <dbReference type="ARBA" id="ARBA00022695"/>
    </source>
</evidence>
<dbReference type="SUPFAM" id="SSF51182">
    <property type="entry name" value="RmlC-like cupins"/>
    <property type="match status" value="1"/>
</dbReference>
<dbReference type="Proteomes" id="UP000197215">
    <property type="component" value="Unassembled WGS sequence"/>
</dbReference>
<evidence type="ECO:0000313" key="13">
    <source>
        <dbReference type="Proteomes" id="UP000197215"/>
    </source>
</evidence>
<reference evidence="12 13" key="1">
    <citation type="submission" date="2017-06" db="EMBL/GenBank/DDBJ databases">
        <authorList>
            <person name="Kim H.J."/>
            <person name="Triplett B.A."/>
        </authorList>
    </citation>
    <scope>NUCLEOTIDE SEQUENCE [LARGE SCALE GENOMIC DNA]</scope>
    <source>
        <strain evidence="12 13">MWH-VicM1</strain>
    </source>
</reference>
<dbReference type="CDD" id="cd02213">
    <property type="entry name" value="cupin_PMI_typeII_C"/>
    <property type="match status" value="1"/>
</dbReference>
<dbReference type="InterPro" id="IPR006375">
    <property type="entry name" value="Man1P_GuaTrfase/Man6P_Isoase"/>
</dbReference>
<dbReference type="EMBL" id="FYEX01000001">
    <property type="protein sequence ID" value="SNC62234.1"/>
    <property type="molecule type" value="Genomic_DNA"/>
</dbReference>
<dbReference type="InterPro" id="IPR029044">
    <property type="entry name" value="Nucleotide-diphossugar_trans"/>
</dbReference>
<dbReference type="GO" id="GO:0016853">
    <property type="term" value="F:isomerase activity"/>
    <property type="evidence" value="ECO:0007669"/>
    <property type="project" value="UniProtKB-KW"/>
</dbReference>
<keyword evidence="4 12" id="KW-0548">Nucleotidyltransferase</keyword>
<dbReference type="Gene3D" id="3.90.550.10">
    <property type="entry name" value="Spore Coat Polysaccharide Biosynthesis Protein SpsA, Chain A"/>
    <property type="match status" value="1"/>
</dbReference>
<organism evidence="12 13">
    <name type="scientific">Polynucleobacter victoriensis</name>
    <dbReference type="NCBI Taxonomy" id="2049319"/>
    <lineage>
        <taxon>Bacteria</taxon>
        <taxon>Pseudomonadati</taxon>
        <taxon>Pseudomonadota</taxon>
        <taxon>Betaproteobacteria</taxon>
        <taxon>Burkholderiales</taxon>
        <taxon>Burkholderiaceae</taxon>
        <taxon>Polynucleobacter</taxon>
    </lineage>
</organism>
<dbReference type="FunFam" id="2.60.120.10:FF:000032">
    <property type="entry name" value="Mannose-1-phosphate guanylyltransferase/mannose-6-phosphate isomerase"/>
    <property type="match status" value="1"/>
</dbReference>
<dbReference type="SUPFAM" id="SSF53448">
    <property type="entry name" value="Nucleotide-diphospho-sugar transferases"/>
    <property type="match status" value="1"/>
</dbReference>
<evidence type="ECO:0000313" key="12">
    <source>
        <dbReference type="EMBL" id="SNC62234.1"/>
    </source>
</evidence>
<evidence type="ECO:0000256" key="8">
    <source>
        <dbReference type="RuleBase" id="RU004190"/>
    </source>
</evidence>
<dbReference type="FunFam" id="3.90.550.10:FF:000046">
    <property type="entry name" value="Mannose-1-phosphate guanylyltransferase (GDP)"/>
    <property type="match status" value="1"/>
</dbReference>
<evidence type="ECO:0000256" key="5">
    <source>
        <dbReference type="ARBA" id="ARBA00022741"/>
    </source>
</evidence>
<dbReference type="InterPro" id="IPR049577">
    <property type="entry name" value="GMPP_N"/>
</dbReference>
<dbReference type="Pfam" id="PF22640">
    <property type="entry name" value="ManC_GMP_beta-helix"/>
    <property type="match status" value="1"/>
</dbReference>
<dbReference type="OrthoDB" id="9806359at2"/>
<evidence type="ECO:0000256" key="7">
    <source>
        <dbReference type="ARBA" id="ARBA00047343"/>
    </source>
</evidence>
<name>A0A212T8V8_9BURK</name>
<dbReference type="InterPro" id="IPR001538">
    <property type="entry name" value="Man6P_isomerase-2_C"/>
</dbReference>
<evidence type="ECO:0000256" key="3">
    <source>
        <dbReference type="ARBA" id="ARBA00022679"/>
    </source>
</evidence>
<dbReference type="GO" id="GO:0009298">
    <property type="term" value="P:GDP-mannose biosynthetic process"/>
    <property type="evidence" value="ECO:0007669"/>
    <property type="project" value="TreeGrafter"/>
</dbReference>
<evidence type="ECO:0000259" key="11">
    <source>
        <dbReference type="Pfam" id="PF22640"/>
    </source>
</evidence>
<dbReference type="InterPro" id="IPR011051">
    <property type="entry name" value="RmlC_Cupin_sf"/>
</dbReference>
<dbReference type="CDD" id="cd02509">
    <property type="entry name" value="GDP-M1P_Guanylyltransferase"/>
    <property type="match status" value="1"/>
</dbReference>
<proteinExistence type="inferred from homology"/>
<dbReference type="GO" id="GO:0005525">
    <property type="term" value="F:GTP binding"/>
    <property type="evidence" value="ECO:0007669"/>
    <property type="project" value="UniProtKB-KW"/>
</dbReference>
<sequence length="480" mass="51813">MSSNIKPVILCGGSGTRLWPLSRESFPKQFVPLIGGQSLLGLTIERVKKLGPPICITNEEHRFFVQDLLTSSLNDATDAGANILLEPAGRNTAAAMASAAFMPGITSSDLLLFLPSDHFVPDVDVFVATMQSGIAAAQAGYIVTFGVQPSFPSTAYGYIQQGGCIEDISAGSGSTCAVERFVEKPPADKAQDMLLSGNYLWNAGIFLCQASVLIDALSKHALDILQSCQSAMQEVQVDGAFVRPNKEAFLACRSESIDYAVMEHFDKVAVVPFKGAWSDVGSWNAVASLSPADASGNRINGQGLAIQSTNTYINAPHRPVVALGTSDLVIVDTADAVLVASADKVEQVKEVVAQLKKNGTSQAVMNRRVARPWGWYDSIDMGDRFQVKRIAVKPGASLSLQMHHHRAEHWIVVKGTAKVTNGEDIFLLEENQSTYIPIGAKHRLENPGKTDLEMIEVQSGAYLGEDDIIRFEDVYGRIKE</sequence>
<dbReference type="NCBIfam" id="TIGR01479">
    <property type="entry name" value="GMP_PMI"/>
    <property type="match status" value="1"/>
</dbReference>
<protein>
    <recommendedName>
        <fullName evidence="2">mannose-1-phosphate guanylyltransferase</fullName>
        <ecNumber evidence="2">2.7.7.13</ecNumber>
    </recommendedName>
</protein>
<comment type="similarity">
    <text evidence="1 8">Belongs to the mannose-6-phosphate isomerase type 2 family.</text>
</comment>
<dbReference type="InterPro" id="IPR014710">
    <property type="entry name" value="RmlC-like_jellyroll"/>
</dbReference>
<keyword evidence="12" id="KW-0413">Isomerase</keyword>
<evidence type="ECO:0000259" key="9">
    <source>
        <dbReference type="Pfam" id="PF00483"/>
    </source>
</evidence>
<dbReference type="Pfam" id="PF01050">
    <property type="entry name" value="MannoseP_isomer"/>
    <property type="match status" value="1"/>
</dbReference>
<dbReference type="Gene3D" id="2.60.120.10">
    <property type="entry name" value="Jelly Rolls"/>
    <property type="match status" value="1"/>
</dbReference>
<evidence type="ECO:0000256" key="6">
    <source>
        <dbReference type="ARBA" id="ARBA00023134"/>
    </source>
</evidence>
<keyword evidence="3 12" id="KW-0808">Transferase</keyword>
<feature type="domain" description="Nucleotidyl transferase" evidence="9">
    <location>
        <begin position="6"/>
        <end position="293"/>
    </location>
</feature>
<keyword evidence="13" id="KW-1185">Reference proteome</keyword>
<dbReference type="PANTHER" id="PTHR46390:SF1">
    <property type="entry name" value="MANNOSE-1-PHOSPHATE GUANYLYLTRANSFERASE"/>
    <property type="match status" value="1"/>
</dbReference>
<accession>A0A212T8V8</accession>
<evidence type="ECO:0000256" key="2">
    <source>
        <dbReference type="ARBA" id="ARBA00012387"/>
    </source>
</evidence>
<dbReference type="RefSeq" id="WP_088812523.1">
    <property type="nucleotide sequence ID" value="NZ_FYEX01000001.1"/>
</dbReference>
<dbReference type="GO" id="GO:0000271">
    <property type="term" value="P:polysaccharide biosynthetic process"/>
    <property type="evidence" value="ECO:0007669"/>
    <property type="project" value="InterPro"/>
</dbReference>
<feature type="domain" description="Mannose-6-phosphate isomerase type II C-terminal" evidence="10">
    <location>
        <begin position="360"/>
        <end position="473"/>
    </location>
</feature>
<dbReference type="Pfam" id="PF00483">
    <property type="entry name" value="NTP_transferase"/>
    <property type="match status" value="1"/>
</dbReference>
<keyword evidence="6" id="KW-0342">GTP-binding</keyword>
<dbReference type="InterPro" id="IPR054566">
    <property type="entry name" value="ManC/GMP-like_b-helix"/>
</dbReference>
<dbReference type="GO" id="GO:0004475">
    <property type="term" value="F:mannose-1-phosphate guanylyltransferase (GTP) activity"/>
    <property type="evidence" value="ECO:0007669"/>
    <property type="project" value="UniProtKB-EC"/>
</dbReference>
<dbReference type="EC" id="2.7.7.13" evidence="2"/>
<evidence type="ECO:0000259" key="10">
    <source>
        <dbReference type="Pfam" id="PF01050"/>
    </source>
</evidence>
<dbReference type="AlphaFoldDB" id="A0A212T8V8"/>
<keyword evidence="5" id="KW-0547">Nucleotide-binding</keyword>
<dbReference type="PANTHER" id="PTHR46390">
    <property type="entry name" value="MANNOSE-1-PHOSPHATE GUANYLYLTRANSFERASE"/>
    <property type="match status" value="1"/>
</dbReference>